<keyword evidence="2" id="KW-1185">Reference proteome</keyword>
<dbReference type="AlphaFoldDB" id="C4LD90"/>
<dbReference type="KEGG" id="tau:Tola_3032"/>
<dbReference type="OrthoDB" id="6986732at2"/>
<reference evidence="1 2" key="2">
    <citation type="journal article" date="2011" name="Stand. Genomic Sci.">
        <title>Complete genome sequence of Tolumonas auensis type strain (TA 4).</title>
        <authorList>
            <person name="Chertkov O."/>
            <person name="Copeland A."/>
            <person name="Lucas S."/>
            <person name="Lapidus A."/>
            <person name="Berry K.W."/>
            <person name="Detter J.C."/>
            <person name="Del Rio T.G."/>
            <person name="Hammon N."/>
            <person name="Dalin E."/>
            <person name="Tice H."/>
            <person name="Pitluck S."/>
            <person name="Richardson P."/>
            <person name="Bruce D."/>
            <person name="Goodwin L."/>
            <person name="Han C."/>
            <person name="Tapia R."/>
            <person name="Saunders E."/>
            <person name="Schmutz J."/>
            <person name="Brettin T."/>
            <person name="Larimer F."/>
            <person name="Land M."/>
            <person name="Hauser L."/>
            <person name="Spring S."/>
            <person name="Rohde M."/>
            <person name="Kyrpides N.C."/>
            <person name="Ivanova N."/>
            <person name="Goker M."/>
            <person name="Beller H.R."/>
            <person name="Klenk H.P."/>
            <person name="Woyke T."/>
        </authorList>
    </citation>
    <scope>NUCLEOTIDE SEQUENCE [LARGE SCALE GENOMIC DNA]</scope>
    <source>
        <strain evidence="2">DSM 9187 / TA4</strain>
    </source>
</reference>
<proteinExistence type="predicted"/>
<dbReference type="HOGENOM" id="CLU_055409_0_0_6"/>
<dbReference type="eggNOG" id="ENOG5030M15">
    <property type="taxonomic scope" value="Bacteria"/>
</dbReference>
<organism evidence="1 2">
    <name type="scientific">Tolumonas auensis (strain DSM 9187 / NBRC 110442 / TA 4)</name>
    <dbReference type="NCBI Taxonomy" id="595494"/>
    <lineage>
        <taxon>Bacteria</taxon>
        <taxon>Pseudomonadati</taxon>
        <taxon>Pseudomonadota</taxon>
        <taxon>Gammaproteobacteria</taxon>
        <taxon>Aeromonadales</taxon>
        <taxon>Aeromonadaceae</taxon>
        <taxon>Tolumonas</taxon>
    </lineage>
</organism>
<protein>
    <submittedName>
        <fullName evidence="1">Uncharacterized protein</fullName>
    </submittedName>
</protein>
<dbReference type="RefSeq" id="WP_015880070.1">
    <property type="nucleotide sequence ID" value="NC_012691.1"/>
</dbReference>
<dbReference type="STRING" id="595494.Tola_3032"/>
<dbReference type="InterPro" id="IPR045646">
    <property type="entry name" value="DUF6402"/>
</dbReference>
<reference evidence="2" key="1">
    <citation type="submission" date="2009-05" db="EMBL/GenBank/DDBJ databases">
        <title>Complete sequence of Tolumonas auensis DSM 9187.</title>
        <authorList>
            <consortium name="US DOE Joint Genome Institute"/>
            <person name="Lucas S."/>
            <person name="Copeland A."/>
            <person name="Lapidus A."/>
            <person name="Glavina del Rio T."/>
            <person name="Tice H."/>
            <person name="Bruce D."/>
            <person name="Goodwin L."/>
            <person name="Pitluck S."/>
            <person name="Chertkov O."/>
            <person name="Brettin T."/>
            <person name="Detter J.C."/>
            <person name="Han C."/>
            <person name="Larimer F."/>
            <person name="Land M."/>
            <person name="Hauser L."/>
            <person name="Kyrpides N."/>
            <person name="Mikhailova N."/>
            <person name="Spring S."/>
            <person name="Beller H."/>
        </authorList>
    </citation>
    <scope>NUCLEOTIDE SEQUENCE [LARGE SCALE GENOMIC DNA]</scope>
    <source>
        <strain evidence="2">DSM 9187 / TA4</strain>
    </source>
</reference>
<accession>C4LD90</accession>
<dbReference type="Proteomes" id="UP000009073">
    <property type="component" value="Chromosome"/>
</dbReference>
<dbReference type="EMBL" id="CP001616">
    <property type="protein sequence ID" value="ACQ94621.1"/>
    <property type="molecule type" value="Genomic_DNA"/>
</dbReference>
<gene>
    <name evidence="1" type="ordered locus">Tola_3032</name>
</gene>
<name>C4LD90_TOLAT</name>
<evidence type="ECO:0000313" key="2">
    <source>
        <dbReference type="Proteomes" id="UP000009073"/>
    </source>
</evidence>
<dbReference type="Pfam" id="PF19940">
    <property type="entry name" value="DUF6402"/>
    <property type="match status" value="1"/>
</dbReference>
<evidence type="ECO:0000313" key="1">
    <source>
        <dbReference type="EMBL" id="ACQ94621.1"/>
    </source>
</evidence>
<sequence length="278" mass="31726">MTLYTVKTTHKSDTTPVKVVVDPVHVDDIPAAMDKMKWNTAAKLMRHWFSIKPAFVITDDIRSGNIDPLKLKSNQYNDDIVKIDWLLSHRTWQAADVLVHHTWRSEKGISRLRDLLAKAGWHKGKSTPTYLGSPAFTARECDAYCQVNLRTAGTKFDLIDGLFGAIGNGTLKIAVIGKAFNDKGRDLFHVEKTGIYLRDTYDFTGDDEILGVWSKDKVLGKLETVAYMTDPIESDFEGYVTVYNRDFRRWQKVHNSGGDFVVYSDIKWRSQKDLYVEL</sequence>